<organism evidence="1 2">
    <name type="scientific">Romanomermis culicivorax</name>
    <name type="common">Nematode worm</name>
    <dbReference type="NCBI Taxonomy" id="13658"/>
    <lineage>
        <taxon>Eukaryota</taxon>
        <taxon>Metazoa</taxon>
        <taxon>Ecdysozoa</taxon>
        <taxon>Nematoda</taxon>
        <taxon>Enoplea</taxon>
        <taxon>Dorylaimia</taxon>
        <taxon>Mermithida</taxon>
        <taxon>Mermithoidea</taxon>
        <taxon>Mermithidae</taxon>
        <taxon>Romanomermis</taxon>
    </lineage>
</organism>
<accession>A0A915J958</accession>
<evidence type="ECO:0000313" key="2">
    <source>
        <dbReference type="WBParaSite" id="nRc.2.0.1.t22289-RA"/>
    </source>
</evidence>
<reference evidence="2" key="1">
    <citation type="submission" date="2022-11" db="UniProtKB">
        <authorList>
            <consortium name="WormBaseParasite"/>
        </authorList>
    </citation>
    <scope>IDENTIFICATION</scope>
</reference>
<dbReference type="WBParaSite" id="nRc.2.0.1.t22289-RA">
    <property type="protein sequence ID" value="nRc.2.0.1.t22289-RA"/>
    <property type="gene ID" value="nRc.2.0.1.g22289"/>
</dbReference>
<evidence type="ECO:0000313" key="1">
    <source>
        <dbReference type="Proteomes" id="UP000887565"/>
    </source>
</evidence>
<name>A0A915J958_ROMCU</name>
<protein>
    <submittedName>
        <fullName evidence="2">Uncharacterized protein</fullName>
    </submittedName>
</protein>
<sequence length="81" mass="8909">MCGSYSDLPNRPSDFGYFALTFRRPDNIYLLLAGQNKTHFIKIPKHLIATLKGYPWSGLGSEDVDACLLMATNLGKMASVG</sequence>
<keyword evidence="1" id="KW-1185">Reference proteome</keyword>
<dbReference type="Proteomes" id="UP000887565">
    <property type="component" value="Unplaced"/>
</dbReference>
<proteinExistence type="predicted"/>
<dbReference type="AlphaFoldDB" id="A0A915J958"/>